<dbReference type="SMART" id="SM00530">
    <property type="entry name" value="HTH_XRE"/>
    <property type="match status" value="1"/>
</dbReference>
<dbReference type="Proteomes" id="UP000231501">
    <property type="component" value="Unassembled WGS sequence"/>
</dbReference>
<accession>A0A2G9C4W6</accession>
<dbReference type="OrthoDB" id="123556at2"/>
<dbReference type="AlphaFoldDB" id="A0A2G9C4W6"/>
<dbReference type="SUPFAM" id="SSF47413">
    <property type="entry name" value="lambda repressor-like DNA-binding domains"/>
    <property type="match status" value="1"/>
</dbReference>
<dbReference type="GO" id="GO:0003677">
    <property type="term" value="F:DNA binding"/>
    <property type="evidence" value="ECO:0007669"/>
    <property type="project" value="InterPro"/>
</dbReference>
<dbReference type="RefSeq" id="WP_099863294.1">
    <property type="nucleotide sequence ID" value="NZ_PEOG01000064.1"/>
</dbReference>
<feature type="domain" description="HTH cro/C1-type" evidence="1">
    <location>
        <begin position="18"/>
        <end position="72"/>
    </location>
</feature>
<evidence type="ECO:0000313" key="2">
    <source>
        <dbReference type="EMBL" id="PIM51463.1"/>
    </source>
</evidence>
<sequence length="194" mass="21701">MNDSPLLSCDARQLGRSLRLWRSLRRLKQGAVAAEMGVSQTTVSRWESGGAAPSLDEQQALRRLMAARLDSAADFELGRLVERAPVPVHLICDLSHRLLAMSRARERHCRLPRAELLGRALWCYATPEIVAQEARLDALGWYEPAPGAVEFDTGAATDQDMPILRSRMRWVRFQLSDGSFVRLVETLPDLPPVT</sequence>
<dbReference type="Gene3D" id="1.10.260.40">
    <property type="entry name" value="lambda repressor-like DNA-binding domains"/>
    <property type="match status" value="1"/>
</dbReference>
<dbReference type="InterPro" id="IPR010982">
    <property type="entry name" value="Lambda_DNA-bd_dom_sf"/>
</dbReference>
<reference evidence="2 3" key="1">
    <citation type="submission" date="2017-11" db="EMBL/GenBank/DDBJ databases">
        <title>Draft genome sequence of Mitsuaria sp. HWN-4.</title>
        <authorList>
            <person name="Gundlapally S.R."/>
        </authorList>
    </citation>
    <scope>NUCLEOTIDE SEQUENCE [LARGE SCALE GENOMIC DNA]</scope>
    <source>
        <strain evidence="2 3">HWN-4</strain>
    </source>
</reference>
<protein>
    <submittedName>
        <fullName evidence="2">Transcriptional regulator</fullName>
    </submittedName>
</protein>
<organism evidence="2 3">
    <name type="scientific">Roseateles chitinivorans</name>
    <dbReference type="NCBI Taxonomy" id="2917965"/>
    <lineage>
        <taxon>Bacteria</taxon>
        <taxon>Pseudomonadati</taxon>
        <taxon>Pseudomonadota</taxon>
        <taxon>Betaproteobacteria</taxon>
        <taxon>Burkholderiales</taxon>
        <taxon>Sphaerotilaceae</taxon>
        <taxon>Roseateles</taxon>
    </lineage>
</organism>
<dbReference type="InterPro" id="IPR001387">
    <property type="entry name" value="Cro/C1-type_HTH"/>
</dbReference>
<proteinExistence type="predicted"/>
<dbReference type="EMBL" id="PEOG01000064">
    <property type="protein sequence ID" value="PIM51463.1"/>
    <property type="molecule type" value="Genomic_DNA"/>
</dbReference>
<name>A0A2G9C4W6_9BURK</name>
<keyword evidence="3" id="KW-1185">Reference proteome</keyword>
<dbReference type="PROSITE" id="PS50943">
    <property type="entry name" value="HTH_CROC1"/>
    <property type="match status" value="1"/>
</dbReference>
<gene>
    <name evidence="2" type="ORF">CS062_19770</name>
</gene>
<dbReference type="CDD" id="cd00093">
    <property type="entry name" value="HTH_XRE"/>
    <property type="match status" value="1"/>
</dbReference>
<evidence type="ECO:0000259" key="1">
    <source>
        <dbReference type="PROSITE" id="PS50943"/>
    </source>
</evidence>
<comment type="caution">
    <text evidence="2">The sequence shown here is derived from an EMBL/GenBank/DDBJ whole genome shotgun (WGS) entry which is preliminary data.</text>
</comment>
<dbReference type="Pfam" id="PF13560">
    <property type="entry name" value="HTH_31"/>
    <property type="match status" value="1"/>
</dbReference>
<evidence type="ECO:0000313" key="3">
    <source>
        <dbReference type="Proteomes" id="UP000231501"/>
    </source>
</evidence>